<feature type="transmembrane region" description="Helical" evidence="7">
    <location>
        <begin position="17"/>
        <end position="35"/>
    </location>
</feature>
<dbReference type="PANTHER" id="PTHR43124:SF3">
    <property type="entry name" value="CHLORAMPHENICOL EFFLUX PUMP RV0191"/>
    <property type="match status" value="1"/>
</dbReference>
<organism evidence="9 10">
    <name type="scientific">Citricoccus muralis</name>
    <dbReference type="NCBI Taxonomy" id="169134"/>
    <lineage>
        <taxon>Bacteria</taxon>
        <taxon>Bacillati</taxon>
        <taxon>Actinomycetota</taxon>
        <taxon>Actinomycetes</taxon>
        <taxon>Micrococcales</taxon>
        <taxon>Micrococcaceae</taxon>
        <taxon>Citricoccus</taxon>
    </lineage>
</organism>
<dbReference type="PANTHER" id="PTHR43124">
    <property type="entry name" value="PURINE EFFLUX PUMP PBUE"/>
    <property type="match status" value="1"/>
</dbReference>
<evidence type="ECO:0000256" key="5">
    <source>
        <dbReference type="ARBA" id="ARBA00023136"/>
    </source>
</evidence>
<keyword evidence="5 7" id="KW-0472">Membrane</keyword>
<comment type="subcellular location">
    <subcellularLocation>
        <location evidence="1">Cell membrane</location>
        <topology evidence="1">Multi-pass membrane protein</topology>
    </subcellularLocation>
</comment>
<keyword evidence="10" id="KW-1185">Reference proteome</keyword>
<dbReference type="InterPro" id="IPR050189">
    <property type="entry name" value="MFS_Efflux_Transporters"/>
</dbReference>
<dbReference type="InterPro" id="IPR036259">
    <property type="entry name" value="MFS_trans_sf"/>
</dbReference>
<dbReference type="Gene3D" id="1.20.1250.20">
    <property type="entry name" value="MFS general substrate transporter like domains"/>
    <property type="match status" value="1"/>
</dbReference>
<dbReference type="RefSeq" id="WP_278157265.1">
    <property type="nucleotide sequence ID" value="NZ_CP121252.1"/>
</dbReference>
<evidence type="ECO:0000256" key="1">
    <source>
        <dbReference type="ARBA" id="ARBA00004651"/>
    </source>
</evidence>
<dbReference type="EMBL" id="CP121252">
    <property type="protein sequence ID" value="WFP16102.1"/>
    <property type="molecule type" value="Genomic_DNA"/>
</dbReference>
<feature type="domain" description="Major facilitator superfamily (MFS) profile" evidence="8">
    <location>
        <begin position="14"/>
        <end position="426"/>
    </location>
</feature>
<name>A0ABY8H4N6_9MICC</name>
<dbReference type="SUPFAM" id="SSF103473">
    <property type="entry name" value="MFS general substrate transporter"/>
    <property type="match status" value="1"/>
</dbReference>
<keyword evidence="3 7" id="KW-0812">Transmembrane</keyword>
<evidence type="ECO:0000256" key="3">
    <source>
        <dbReference type="ARBA" id="ARBA00022692"/>
    </source>
</evidence>
<sequence>MTLPAQPAPAPASRPSVGLLLILLCAMGAGPLFNYGVSVSSALIIERFGMTAGELGRVVTVVFASAAVMSIWLGRRADVMSARSQMLLIFGGSAVALVVAAFSSQYWLLIVAAVLAGPAQAISNPTTNRIIIRAVPAAQRTGWVGVKQSGVQASQLFAGLFFPAVALALGWTGAALGAALVCVVIWALSLKVVPSARTLASRRPADTAAGSGADPSSSPSRSASTPVTSRSTTTTEDRLPRVVYYFAAIALFSGLGMQATNVYLPLFAVEEIGFSLVLGGVAAAVSGVVGVVFRIWWGRRMQAGWRPSTLLLLICLGALLAVTAFLVAGATGTAALVWVGAALHGMTVLGANVVINVGLMSTIPAHRIGAASGINSMGMYLGFALGPLLMGWLHDLTGSFDSGWLLVTAAYLVCVGLALALRSHGRRLRSTHSTKGDA</sequence>
<feature type="transmembrane region" description="Helical" evidence="7">
    <location>
        <begin position="272"/>
        <end position="297"/>
    </location>
</feature>
<keyword evidence="2" id="KW-1003">Cell membrane</keyword>
<gene>
    <name evidence="9" type="ORF">P8192_11985</name>
</gene>
<dbReference type="PROSITE" id="PS50850">
    <property type="entry name" value="MFS"/>
    <property type="match status" value="1"/>
</dbReference>
<feature type="transmembrane region" description="Helical" evidence="7">
    <location>
        <begin position="242"/>
        <end position="260"/>
    </location>
</feature>
<evidence type="ECO:0000256" key="4">
    <source>
        <dbReference type="ARBA" id="ARBA00022989"/>
    </source>
</evidence>
<evidence type="ECO:0000256" key="2">
    <source>
        <dbReference type="ARBA" id="ARBA00022475"/>
    </source>
</evidence>
<dbReference type="InterPro" id="IPR011701">
    <property type="entry name" value="MFS"/>
</dbReference>
<evidence type="ECO:0000259" key="8">
    <source>
        <dbReference type="PROSITE" id="PS50850"/>
    </source>
</evidence>
<feature type="transmembrane region" description="Helical" evidence="7">
    <location>
        <begin position="86"/>
        <end position="108"/>
    </location>
</feature>
<feature type="transmembrane region" description="Helical" evidence="7">
    <location>
        <begin position="309"/>
        <end position="330"/>
    </location>
</feature>
<evidence type="ECO:0000256" key="6">
    <source>
        <dbReference type="SAM" id="MobiDB-lite"/>
    </source>
</evidence>
<feature type="transmembrane region" description="Helical" evidence="7">
    <location>
        <begin position="55"/>
        <end position="74"/>
    </location>
</feature>
<feature type="transmembrane region" description="Helical" evidence="7">
    <location>
        <begin position="160"/>
        <end position="188"/>
    </location>
</feature>
<reference evidence="9 10" key="1">
    <citation type="submission" date="2023-04" db="EMBL/GenBank/DDBJ databases">
        <title>Funneling lignin-derived compounds into biodiesel using alkali-halophilic Citricoccus sp. P2.</title>
        <authorList>
            <person name="Luo C.-B."/>
        </authorList>
    </citation>
    <scope>NUCLEOTIDE SEQUENCE [LARGE SCALE GENOMIC DNA]</scope>
    <source>
        <strain evidence="9 10">P2</strain>
    </source>
</reference>
<dbReference type="Proteomes" id="UP001219037">
    <property type="component" value="Chromosome"/>
</dbReference>
<feature type="region of interest" description="Disordered" evidence="6">
    <location>
        <begin position="204"/>
        <end position="234"/>
    </location>
</feature>
<feature type="transmembrane region" description="Helical" evidence="7">
    <location>
        <begin position="336"/>
        <end position="359"/>
    </location>
</feature>
<keyword evidence="4 7" id="KW-1133">Transmembrane helix</keyword>
<feature type="transmembrane region" description="Helical" evidence="7">
    <location>
        <begin position="371"/>
        <end position="390"/>
    </location>
</feature>
<evidence type="ECO:0000313" key="10">
    <source>
        <dbReference type="Proteomes" id="UP001219037"/>
    </source>
</evidence>
<evidence type="ECO:0000313" key="9">
    <source>
        <dbReference type="EMBL" id="WFP16102.1"/>
    </source>
</evidence>
<protein>
    <submittedName>
        <fullName evidence="9">MFS transporter</fullName>
    </submittedName>
</protein>
<dbReference type="InterPro" id="IPR020846">
    <property type="entry name" value="MFS_dom"/>
</dbReference>
<accession>A0ABY8H4N6</accession>
<evidence type="ECO:0000256" key="7">
    <source>
        <dbReference type="SAM" id="Phobius"/>
    </source>
</evidence>
<feature type="transmembrane region" description="Helical" evidence="7">
    <location>
        <begin position="402"/>
        <end position="421"/>
    </location>
</feature>
<dbReference type="Pfam" id="PF07690">
    <property type="entry name" value="MFS_1"/>
    <property type="match status" value="1"/>
</dbReference>
<feature type="compositionally biased region" description="Low complexity" evidence="6">
    <location>
        <begin position="206"/>
        <end position="234"/>
    </location>
</feature>
<proteinExistence type="predicted"/>